<keyword evidence="3" id="KW-1185">Reference proteome</keyword>
<organism evidence="2 3">
    <name type="scientific">Eragrostis curvula</name>
    <name type="common">weeping love grass</name>
    <dbReference type="NCBI Taxonomy" id="38414"/>
    <lineage>
        <taxon>Eukaryota</taxon>
        <taxon>Viridiplantae</taxon>
        <taxon>Streptophyta</taxon>
        <taxon>Embryophyta</taxon>
        <taxon>Tracheophyta</taxon>
        <taxon>Spermatophyta</taxon>
        <taxon>Magnoliopsida</taxon>
        <taxon>Liliopsida</taxon>
        <taxon>Poales</taxon>
        <taxon>Poaceae</taxon>
        <taxon>PACMAD clade</taxon>
        <taxon>Chloridoideae</taxon>
        <taxon>Eragrostideae</taxon>
        <taxon>Eragrostidinae</taxon>
        <taxon>Eragrostis</taxon>
    </lineage>
</organism>
<proteinExistence type="predicted"/>
<reference evidence="2 3" key="1">
    <citation type="journal article" date="2019" name="Sci. Rep.">
        <title>A high-quality genome of Eragrostis curvula grass provides insights into Poaceae evolution and supports new strategies to enhance forage quality.</title>
        <authorList>
            <person name="Carballo J."/>
            <person name="Santos B.A.C.M."/>
            <person name="Zappacosta D."/>
            <person name="Garbus I."/>
            <person name="Selva J.P."/>
            <person name="Gallo C.A."/>
            <person name="Diaz A."/>
            <person name="Albertini E."/>
            <person name="Caccamo M."/>
            <person name="Echenique V."/>
        </authorList>
    </citation>
    <scope>NUCLEOTIDE SEQUENCE [LARGE SCALE GENOMIC DNA]</scope>
    <source>
        <strain evidence="3">cv. Victoria</strain>
        <tissue evidence="2">Leaf</tissue>
    </source>
</reference>
<evidence type="ECO:0000313" key="2">
    <source>
        <dbReference type="EMBL" id="TVU11174.1"/>
    </source>
</evidence>
<sequence length="71" mass="7641">MARHRRPARRRNTTRTPSAPLPSACAAAANRAPTGERESSAHTPAWQRSPSPSARSTPAVALCELHAICRN</sequence>
<feature type="non-terminal residue" evidence="2">
    <location>
        <position position="1"/>
    </location>
</feature>
<comment type="caution">
    <text evidence="2">The sequence shown here is derived from an EMBL/GenBank/DDBJ whole genome shotgun (WGS) entry which is preliminary data.</text>
</comment>
<accession>A0A5J9TIP8</accession>
<feature type="compositionally biased region" description="Basic residues" evidence="1">
    <location>
        <begin position="1"/>
        <end position="13"/>
    </location>
</feature>
<protein>
    <submittedName>
        <fullName evidence="2">Uncharacterized protein</fullName>
    </submittedName>
</protein>
<evidence type="ECO:0000256" key="1">
    <source>
        <dbReference type="SAM" id="MobiDB-lite"/>
    </source>
</evidence>
<name>A0A5J9TIP8_9POAL</name>
<dbReference type="AlphaFoldDB" id="A0A5J9TIP8"/>
<evidence type="ECO:0000313" key="3">
    <source>
        <dbReference type="Proteomes" id="UP000324897"/>
    </source>
</evidence>
<dbReference type="Gramene" id="TVU11174">
    <property type="protein sequence ID" value="TVU11174"/>
    <property type="gene ID" value="EJB05_44743"/>
</dbReference>
<feature type="compositionally biased region" description="Low complexity" evidence="1">
    <location>
        <begin position="48"/>
        <end position="57"/>
    </location>
</feature>
<feature type="region of interest" description="Disordered" evidence="1">
    <location>
        <begin position="1"/>
        <end position="57"/>
    </location>
</feature>
<dbReference type="Proteomes" id="UP000324897">
    <property type="component" value="Chromosome 3"/>
</dbReference>
<feature type="compositionally biased region" description="Low complexity" evidence="1">
    <location>
        <begin position="14"/>
        <end position="33"/>
    </location>
</feature>
<gene>
    <name evidence="2" type="ORF">EJB05_44743</name>
</gene>
<dbReference type="EMBL" id="RWGY01000039">
    <property type="protein sequence ID" value="TVU11174.1"/>
    <property type="molecule type" value="Genomic_DNA"/>
</dbReference>